<dbReference type="Gene3D" id="2.102.10.10">
    <property type="entry name" value="Rieske [2Fe-2S] iron-sulphur domain"/>
    <property type="match status" value="1"/>
</dbReference>
<dbReference type="InterPro" id="IPR036922">
    <property type="entry name" value="Rieske_2Fe-2S_sf"/>
</dbReference>
<protein>
    <recommendedName>
        <fullName evidence="5">Rieske domain-containing protein</fullName>
    </recommendedName>
</protein>
<dbReference type="GO" id="GO:0046872">
    <property type="term" value="F:metal ion binding"/>
    <property type="evidence" value="ECO:0007669"/>
    <property type="project" value="UniProtKB-KW"/>
</dbReference>
<reference evidence="6" key="1">
    <citation type="submission" date="2018-05" db="EMBL/GenBank/DDBJ databases">
        <authorList>
            <person name="Lanie J.A."/>
            <person name="Ng W.-L."/>
            <person name="Kazmierczak K.M."/>
            <person name="Andrzejewski T.M."/>
            <person name="Davidsen T.M."/>
            <person name="Wayne K.J."/>
            <person name="Tettelin H."/>
            <person name="Glass J.I."/>
            <person name="Rusch D."/>
            <person name="Podicherti R."/>
            <person name="Tsui H.-C.T."/>
            <person name="Winkler M.E."/>
        </authorList>
    </citation>
    <scope>NUCLEOTIDE SEQUENCE</scope>
</reference>
<feature type="domain" description="Rieske" evidence="5">
    <location>
        <begin position="8"/>
        <end position="74"/>
    </location>
</feature>
<feature type="non-terminal residue" evidence="6">
    <location>
        <position position="74"/>
    </location>
</feature>
<dbReference type="SUPFAM" id="SSF50022">
    <property type="entry name" value="ISP domain"/>
    <property type="match status" value="1"/>
</dbReference>
<evidence type="ECO:0000256" key="4">
    <source>
        <dbReference type="ARBA" id="ARBA00023014"/>
    </source>
</evidence>
<keyword evidence="3" id="KW-0408">Iron</keyword>
<sequence>MSKDENSWFKVCHQEEIPGDKVKKFSLDKVEILVAKSKKGFVAFPTMCPHMAEPMNESGLISDGLLTCSKHLWQ</sequence>
<keyword evidence="4" id="KW-0411">Iron-sulfur</keyword>
<organism evidence="6">
    <name type="scientific">marine metagenome</name>
    <dbReference type="NCBI Taxonomy" id="408172"/>
    <lineage>
        <taxon>unclassified sequences</taxon>
        <taxon>metagenomes</taxon>
        <taxon>ecological metagenomes</taxon>
    </lineage>
</organism>
<dbReference type="AlphaFoldDB" id="A0A382SFX8"/>
<dbReference type="PROSITE" id="PS51296">
    <property type="entry name" value="RIESKE"/>
    <property type="match status" value="1"/>
</dbReference>
<evidence type="ECO:0000259" key="5">
    <source>
        <dbReference type="PROSITE" id="PS51296"/>
    </source>
</evidence>
<accession>A0A382SFX8</accession>
<dbReference type="InterPro" id="IPR017941">
    <property type="entry name" value="Rieske_2Fe-2S"/>
</dbReference>
<gene>
    <name evidence="6" type="ORF">METZ01_LOCUS361714</name>
</gene>
<keyword evidence="1" id="KW-0001">2Fe-2S</keyword>
<proteinExistence type="predicted"/>
<evidence type="ECO:0000256" key="2">
    <source>
        <dbReference type="ARBA" id="ARBA00022723"/>
    </source>
</evidence>
<evidence type="ECO:0000256" key="3">
    <source>
        <dbReference type="ARBA" id="ARBA00023004"/>
    </source>
</evidence>
<keyword evidence="2" id="KW-0479">Metal-binding</keyword>
<name>A0A382SFX8_9ZZZZ</name>
<dbReference type="Pfam" id="PF00355">
    <property type="entry name" value="Rieske"/>
    <property type="match status" value="1"/>
</dbReference>
<dbReference type="EMBL" id="UINC01128854">
    <property type="protein sequence ID" value="SVD08860.1"/>
    <property type="molecule type" value="Genomic_DNA"/>
</dbReference>
<dbReference type="GO" id="GO:0051537">
    <property type="term" value="F:2 iron, 2 sulfur cluster binding"/>
    <property type="evidence" value="ECO:0007669"/>
    <property type="project" value="UniProtKB-KW"/>
</dbReference>
<evidence type="ECO:0000256" key="1">
    <source>
        <dbReference type="ARBA" id="ARBA00022714"/>
    </source>
</evidence>
<evidence type="ECO:0000313" key="6">
    <source>
        <dbReference type="EMBL" id="SVD08860.1"/>
    </source>
</evidence>